<feature type="region of interest" description="Disordered" evidence="1">
    <location>
        <begin position="403"/>
        <end position="661"/>
    </location>
</feature>
<feature type="compositionally biased region" description="Acidic residues" evidence="1">
    <location>
        <begin position="458"/>
        <end position="467"/>
    </location>
</feature>
<accession>A0A176VTG5</accession>
<protein>
    <submittedName>
        <fullName evidence="2">Uncharacterized protein</fullName>
    </submittedName>
</protein>
<feature type="region of interest" description="Disordered" evidence="1">
    <location>
        <begin position="759"/>
        <end position="784"/>
    </location>
</feature>
<reference evidence="2" key="1">
    <citation type="submission" date="2016-03" db="EMBL/GenBank/DDBJ databases">
        <title>Mechanisms controlling the formation of the plant cell surface in tip-growing cells are functionally conserved among land plants.</title>
        <authorList>
            <person name="Honkanen S."/>
            <person name="Jones V.A."/>
            <person name="Morieri G."/>
            <person name="Champion C."/>
            <person name="Hetherington A.J."/>
            <person name="Kelly S."/>
            <person name="Saint-Marcoux D."/>
            <person name="Proust H."/>
            <person name="Prescott H."/>
            <person name="Dolan L."/>
        </authorList>
    </citation>
    <scope>NUCLEOTIDE SEQUENCE [LARGE SCALE GENOMIC DNA]</scope>
    <source>
        <tissue evidence="2">Whole gametophyte</tissue>
    </source>
</reference>
<feature type="compositionally biased region" description="Basic and acidic residues" evidence="1">
    <location>
        <begin position="406"/>
        <end position="439"/>
    </location>
</feature>
<feature type="region of interest" description="Disordered" evidence="1">
    <location>
        <begin position="58"/>
        <end position="80"/>
    </location>
</feature>
<keyword evidence="3" id="KW-1185">Reference proteome</keyword>
<feature type="region of interest" description="Disordered" evidence="1">
    <location>
        <begin position="678"/>
        <end position="740"/>
    </location>
</feature>
<feature type="compositionally biased region" description="Acidic residues" evidence="1">
    <location>
        <begin position="541"/>
        <end position="559"/>
    </location>
</feature>
<feature type="compositionally biased region" description="Polar residues" evidence="1">
    <location>
        <begin position="716"/>
        <end position="729"/>
    </location>
</feature>
<feature type="compositionally biased region" description="Basic and acidic residues" evidence="1">
    <location>
        <begin position="566"/>
        <end position="581"/>
    </location>
</feature>
<evidence type="ECO:0000313" key="2">
    <source>
        <dbReference type="EMBL" id="OAE24100.1"/>
    </source>
</evidence>
<feature type="compositionally biased region" description="Basic and acidic residues" evidence="1">
    <location>
        <begin position="172"/>
        <end position="181"/>
    </location>
</feature>
<organism evidence="2 3">
    <name type="scientific">Marchantia polymorpha subsp. ruderalis</name>
    <dbReference type="NCBI Taxonomy" id="1480154"/>
    <lineage>
        <taxon>Eukaryota</taxon>
        <taxon>Viridiplantae</taxon>
        <taxon>Streptophyta</taxon>
        <taxon>Embryophyta</taxon>
        <taxon>Marchantiophyta</taxon>
        <taxon>Marchantiopsida</taxon>
        <taxon>Marchantiidae</taxon>
        <taxon>Marchantiales</taxon>
        <taxon>Marchantiaceae</taxon>
        <taxon>Marchantia</taxon>
    </lineage>
</organism>
<name>A0A176VTG5_MARPO</name>
<proteinExistence type="predicted"/>
<feature type="region of interest" description="Disordered" evidence="1">
    <location>
        <begin position="157"/>
        <end position="182"/>
    </location>
</feature>
<feature type="region of interest" description="Disordered" evidence="1">
    <location>
        <begin position="211"/>
        <end position="246"/>
    </location>
</feature>
<feature type="region of interest" description="Disordered" evidence="1">
    <location>
        <begin position="304"/>
        <end position="333"/>
    </location>
</feature>
<dbReference type="PANTHER" id="PTHR36335">
    <property type="entry name" value="CHAPERONE DNAJ-DOMAIN SUPERFAMILY PROTEIN"/>
    <property type="match status" value="1"/>
</dbReference>
<sequence length="784" mass="85297">MLSECAFPPRVPDCCIHSSWCRDSVASPPLDGLNFLESSSGRHEVEPYHEYDGAGITKGAELDKTDDGAGPSSNSGVPLVDGFGEREKIGLVNLDWSPSVMTNSDFTSIPLSERGSSEIRRECSLEEVGAAGTLGHAARENRCGFIEKRSKGLEKAPLRSGEVAKATSLKRPLQDRPEAPLRKRIHVCESNFGADEGRNGNDAAGSVRLSSAGGDINLGARLKPNSVGNGVNREGVDDDDGDEGVDKVCTEDFMEVQLEQPLSEGQNAVVDEDVEMTELDESAEHEAPDTSLLQGASISALEIDQTEDECPGTSDKVEEGDFLRPVKPSETQVPGVAFESAGREANSQHWWEGLENELTTSRETDTREQSPRVLVSDVPDEIGEFSFRPLDVAEQICDLLGLETGQDNHLRDEFEEASAGRRDEGRINEEKESSKHVDLSSEDDEPRSRNGYPHEVIEVEDSDDEPLEMNAYESDGSSTKGTKPVTRPSVPRNGLRRSTSQSTSASYSPDEESDSDDCQIVGESNPKNSTHGLQRNRADSEGQDDDSDSDDDRSEDSDSSDVQVDDGIHSEIQRGWEEAAMRRRMGRAMKSAGSKVNGEREATADLDLAEGAKSEGLAESVATSAYRDSPDSTAESSEARGGAEGFVNPIDGQFGATLAPESEGRILNETLNKNDIFPPSTEANEGDNHHLNMVNGGKSQSGFPLEEQNGHESSRLEPSSSMDVRTPTASELRRNNAEVADGDLIALRERLKQTPEFMQADEQEWASRQQELQRQVKYRSDTTI</sequence>
<dbReference type="EMBL" id="LVLJ01002675">
    <property type="protein sequence ID" value="OAE24100.1"/>
    <property type="molecule type" value="Genomic_DNA"/>
</dbReference>
<feature type="compositionally biased region" description="Basic and acidic residues" evidence="1">
    <location>
        <begin position="315"/>
        <end position="324"/>
    </location>
</feature>
<dbReference type="PANTHER" id="PTHR36335:SF1">
    <property type="entry name" value="CHAPERONE DNAJ-DOMAIN SUPERFAMILY PROTEIN"/>
    <property type="match status" value="1"/>
</dbReference>
<gene>
    <name evidence="2" type="ORF">AXG93_2752s1140</name>
</gene>
<evidence type="ECO:0000313" key="3">
    <source>
        <dbReference type="Proteomes" id="UP000077202"/>
    </source>
</evidence>
<comment type="caution">
    <text evidence="2">The sequence shown here is derived from an EMBL/GenBank/DDBJ whole genome shotgun (WGS) entry which is preliminary data.</text>
</comment>
<dbReference type="AlphaFoldDB" id="A0A176VTG5"/>
<dbReference type="Proteomes" id="UP000077202">
    <property type="component" value="Unassembled WGS sequence"/>
</dbReference>
<evidence type="ECO:0000256" key="1">
    <source>
        <dbReference type="SAM" id="MobiDB-lite"/>
    </source>
</evidence>
<feature type="compositionally biased region" description="Low complexity" evidence="1">
    <location>
        <begin position="498"/>
        <end position="508"/>
    </location>
</feature>